<proteinExistence type="predicted"/>
<evidence type="ECO:0000313" key="2">
    <source>
        <dbReference type="EMBL" id="GFA90752.1"/>
    </source>
</evidence>
<dbReference type="AlphaFoldDB" id="A0A699KFL5"/>
<organism evidence="2">
    <name type="scientific">Tanacetum cinerariifolium</name>
    <name type="common">Dalmatian daisy</name>
    <name type="synonym">Chrysanthemum cinerariifolium</name>
    <dbReference type="NCBI Taxonomy" id="118510"/>
    <lineage>
        <taxon>Eukaryota</taxon>
        <taxon>Viridiplantae</taxon>
        <taxon>Streptophyta</taxon>
        <taxon>Embryophyta</taxon>
        <taxon>Tracheophyta</taxon>
        <taxon>Spermatophyta</taxon>
        <taxon>Magnoliopsida</taxon>
        <taxon>eudicotyledons</taxon>
        <taxon>Gunneridae</taxon>
        <taxon>Pentapetalae</taxon>
        <taxon>asterids</taxon>
        <taxon>campanulids</taxon>
        <taxon>Asterales</taxon>
        <taxon>Asteraceae</taxon>
        <taxon>Asteroideae</taxon>
        <taxon>Anthemideae</taxon>
        <taxon>Anthemidinae</taxon>
        <taxon>Tanacetum</taxon>
    </lineage>
</organism>
<dbReference type="PANTHER" id="PTHR11439">
    <property type="entry name" value="GAG-POL-RELATED RETROTRANSPOSON"/>
    <property type="match status" value="1"/>
</dbReference>
<name>A0A699KFL5_TANCI</name>
<evidence type="ECO:0000259" key="1">
    <source>
        <dbReference type="Pfam" id="PF07727"/>
    </source>
</evidence>
<dbReference type="EMBL" id="BKCJ010511796">
    <property type="protein sequence ID" value="GFA90752.1"/>
    <property type="molecule type" value="Genomic_DNA"/>
</dbReference>
<feature type="domain" description="Reverse transcriptase Ty1/copia-type" evidence="1">
    <location>
        <begin position="3"/>
        <end position="76"/>
    </location>
</feature>
<dbReference type="Pfam" id="PF07727">
    <property type="entry name" value="RVT_2"/>
    <property type="match status" value="1"/>
</dbReference>
<accession>A0A699KFL5</accession>
<sequence length="173" mass="19658">QHDDIIFCSANKGLCKAFEKLIKDKFQMSSMRELTFFLGLQVKQKQNGIFISQDKYVAEILRKFGLTDGKSVSTPIDTEKTLPKDPDVTPKASHLHAAKRIFRYLKGKPHLGLWYPKDSPFNLVAYLDSDYAVKRYILLECVFLGFGLTMQVTLSSIKSLKRMLHVLNILSAG</sequence>
<reference evidence="2" key="1">
    <citation type="journal article" date="2019" name="Sci. Rep.">
        <title>Draft genome of Tanacetum cinerariifolium, the natural source of mosquito coil.</title>
        <authorList>
            <person name="Yamashiro T."/>
            <person name="Shiraishi A."/>
            <person name="Satake H."/>
            <person name="Nakayama K."/>
        </authorList>
    </citation>
    <scope>NUCLEOTIDE SEQUENCE</scope>
</reference>
<feature type="non-terminal residue" evidence="2">
    <location>
        <position position="1"/>
    </location>
</feature>
<dbReference type="PANTHER" id="PTHR11439:SF495">
    <property type="entry name" value="REVERSE TRANSCRIPTASE, RNA-DEPENDENT DNA POLYMERASE-RELATED"/>
    <property type="match status" value="1"/>
</dbReference>
<dbReference type="InterPro" id="IPR013103">
    <property type="entry name" value="RVT_2"/>
</dbReference>
<comment type="caution">
    <text evidence="2">The sequence shown here is derived from an EMBL/GenBank/DDBJ whole genome shotgun (WGS) entry which is preliminary data.</text>
</comment>
<gene>
    <name evidence="2" type="ORF">Tci_662724</name>
</gene>
<protein>
    <recommendedName>
        <fullName evidence="1">Reverse transcriptase Ty1/copia-type domain-containing protein</fullName>
    </recommendedName>
</protein>